<keyword evidence="2" id="KW-0378">Hydrolase</keyword>
<protein>
    <submittedName>
        <fullName evidence="2">ADP-ribosylglycohydrolase</fullName>
    </submittedName>
</protein>
<dbReference type="RefSeq" id="WP_132014854.1">
    <property type="nucleotide sequence ID" value="NZ_SLUN01000016.1"/>
</dbReference>
<comment type="caution">
    <text evidence="2">The sequence shown here is derived from an EMBL/GenBank/DDBJ whole genome shotgun (WGS) entry which is preliminary data.</text>
</comment>
<keyword evidence="1" id="KW-0460">Magnesium</keyword>
<dbReference type="Proteomes" id="UP000295008">
    <property type="component" value="Unassembled WGS sequence"/>
</dbReference>
<dbReference type="GO" id="GO:0016787">
    <property type="term" value="F:hydrolase activity"/>
    <property type="evidence" value="ECO:0007669"/>
    <property type="project" value="UniProtKB-KW"/>
</dbReference>
<dbReference type="InterPro" id="IPR005502">
    <property type="entry name" value="Ribosyl_crysJ1"/>
</dbReference>
<keyword evidence="1" id="KW-0479">Metal-binding</keyword>
<evidence type="ECO:0000313" key="2">
    <source>
        <dbReference type="EMBL" id="TCL65891.1"/>
    </source>
</evidence>
<evidence type="ECO:0000256" key="1">
    <source>
        <dbReference type="PIRSR" id="PIRSR605502-1"/>
    </source>
</evidence>
<keyword evidence="3" id="KW-1185">Reference proteome</keyword>
<dbReference type="Gene3D" id="1.10.4080.10">
    <property type="entry name" value="ADP-ribosylation/Crystallin J1"/>
    <property type="match status" value="1"/>
</dbReference>
<dbReference type="Pfam" id="PF03747">
    <property type="entry name" value="ADP_ribosyl_GH"/>
    <property type="match status" value="1"/>
</dbReference>
<feature type="binding site" evidence="1">
    <location>
        <position position="401"/>
    </location>
    <ligand>
        <name>Mg(2+)</name>
        <dbReference type="ChEBI" id="CHEBI:18420"/>
        <label>1</label>
    </ligand>
</feature>
<proteinExistence type="predicted"/>
<organism evidence="2 3">
    <name type="scientific">Hydrogenispora ethanolica</name>
    <dbReference type="NCBI Taxonomy" id="1082276"/>
    <lineage>
        <taxon>Bacteria</taxon>
        <taxon>Bacillati</taxon>
        <taxon>Bacillota</taxon>
        <taxon>Hydrogenispora</taxon>
    </lineage>
</organism>
<name>A0A4R1RIG7_HYDET</name>
<dbReference type="AlphaFoldDB" id="A0A4R1RIG7"/>
<dbReference type="OrthoDB" id="9761704at2"/>
<dbReference type="InterPro" id="IPR036705">
    <property type="entry name" value="Ribosyl_crysJ1_sf"/>
</dbReference>
<dbReference type="SUPFAM" id="SSF101478">
    <property type="entry name" value="ADP-ribosylglycohydrolase"/>
    <property type="match status" value="1"/>
</dbReference>
<comment type="cofactor">
    <cofactor evidence="1">
        <name>Mg(2+)</name>
        <dbReference type="ChEBI" id="CHEBI:18420"/>
    </cofactor>
    <text evidence="1">Binds 2 magnesium ions per subunit.</text>
</comment>
<accession>A0A4R1RIG7</accession>
<sequence length="468" mass="52491">MKAWLLEREIIENAQPVVLAEEEQTWDQAEKLEADEDNKLKTLWSSRVPGSGAPERVIVGAVQSMENMGFDISKTEVLVEQGLQALDRNDLAELNRVTARLFYELNHLPKDSQSEYWKYQQFASWEDYLKRVSFPVYPSFDLGTPEFEAQILSGWTAQICGGAFGTALEGYTTDNLRRAFGEIRDYVRKPNTFNDDITYELAFLKAFAAKGYQVTSEDIAEEWVALIPFGWSAEDVALRNLKSGIYPPESGSFNNPFREWIGAQMRGAICGMVAPGNPGQAAHLAWLDGVISHSNNGVLGEVFNAIMVSMAFIEKDVRAILKLAVGLIPEDSEYYAVVSDTLHRCMTAESWEEPWRQCELKYRKYNWIHAYPNAAAEVVALWFGNGDFDETMHLSAMTGQDVDCNAAQIATVIGIINGSSGIARRWTDPIGDDLVTYMREFKNIKISKLASWTVASARRARIQSGQSL</sequence>
<feature type="binding site" evidence="1">
    <location>
        <position position="196"/>
    </location>
    <ligand>
        <name>Mg(2+)</name>
        <dbReference type="ChEBI" id="CHEBI:18420"/>
        <label>1</label>
    </ligand>
</feature>
<dbReference type="GO" id="GO:0046872">
    <property type="term" value="F:metal ion binding"/>
    <property type="evidence" value="ECO:0007669"/>
    <property type="project" value="UniProtKB-KW"/>
</dbReference>
<reference evidence="2 3" key="1">
    <citation type="submission" date="2019-03" db="EMBL/GenBank/DDBJ databases">
        <title>Genomic Encyclopedia of Type Strains, Phase IV (KMG-IV): sequencing the most valuable type-strain genomes for metagenomic binning, comparative biology and taxonomic classification.</title>
        <authorList>
            <person name="Goeker M."/>
        </authorList>
    </citation>
    <scope>NUCLEOTIDE SEQUENCE [LARGE SCALE GENOMIC DNA]</scope>
    <source>
        <strain evidence="2 3">LX-B</strain>
    </source>
</reference>
<dbReference type="EMBL" id="SLUN01000016">
    <property type="protein sequence ID" value="TCL65891.1"/>
    <property type="molecule type" value="Genomic_DNA"/>
</dbReference>
<feature type="binding site" evidence="1">
    <location>
        <position position="195"/>
    </location>
    <ligand>
        <name>Mg(2+)</name>
        <dbReference type="ChEBI" id="CHEBI:18420"/>
        <label>1</label>
    </ligand>
</feature>
<gene>
    <name evidence="2" type="ORF">EDC14_101621</name>
</gene>
<feature type="binding site" evidence="1">
    <location>
        <position position="403"/>
    </location>
    <ligand>
        <name>Mg(2+)</name>
        <dbReference type="ChEBI" id="CHEBI:18420"/>
        <label>1</label>
    </ligand>
</feature>
<evidence type="ECO:0000313" key="3">
    <source>
        <dbReference type="Proteomes" id="UP000295008"/>
    </source>
</evidence>